<dbReference type="GO" id="GO:0003677">
    <property type="term" value="F:DNA binding"/>
    <property type="evidence" value="ECO:0007669"/>
    <property type="project" value="TreeGrafter"/>
</dbReference>
<dbReference type="Gene3D" id="3.40.50.300">
    <property type="entry name" value="P-loop containing nucleotide triphosphate hydrolases"/>
    <property type="match status" value="1"/>
</dbReference>
<dbReference type="RefSeq" id="XP_033536816.1">
    <property type="nucleotide sequence ID" value="XM_033682747.1"/>
</dbReference>
<feature type="region of interest" description="Disordered" evidence="1">
    <location>
        <begin position="516"/>
        <end position="578"/>
    </location>
</feature>
<feature type="compositionally biased region" description="Polar residues" evidence="1">
    <location>
        <begin position="1215"/>
        <end position="1225"/>
    </location>
</feature>
<sequence length="1225" mass="134103">MGYTILPHMMPVDAKPQLHPFFAPAGSKDFHQQPETTDALRIDPTPKNHGTITSQTHGTTASSEAPSDAGTSRTKPRQVLLSEFIKNSNRKDEQSEIAQAATKSPEAHTDISQPRKRRKLSNETNEILVASDPSKVEDNGSLPDDPTSWREQLLDEAKPDSAEPAAKTVKNGGSLRELRPRNPGDGVVIEEQTNGRPKRRKPPTRKSPTAKKARKQELGVIISYGKAAKSDTEELGARINAILSGDLVLSTGLKKASAPLANASVKGRPIHPYFKSRAAREQQVVADKGSTVIARVQQDGPARKMAFSSPGKLRAETSARKGQTSSREPEVIYQSFHLNKPKTIENTDAPWPRKYMAHVRGTLEKQYLDLSSPIGHGRKGSSREKRAVLGVGDSENIINQQCSLLMANNLLPHDKDGGRHPSIHLPQRVLTTGAGIRNELEQELSASTADTTRIHQTLSEAFANDRSHLTAFDTGGYERDLWTTKYSPSRSSEVLGNAKNVAILKDWLSCSALTGNEASTKSAGTPSKSFPKPRKQKKRKRQGDDLDNFIVSSDEGETKSFTEISDDESHLPSSSTTRSIKSLILEGGASRDKDESGRQLHNCVLISGPRGSGKTAAVYAVARELGFEVFEINPGSRRSGRDVLDRVEYMTGNHLVHRSSNGPNGSSVTDEGKGTVNPTEEALAPRQGHMKSFFQPKIKVQPSKTASIPTSAVKSEPASGSFDKVELKTPRRQPKQSLILLEEADILYESDKQFWSTITTLASHSKRPIVLTCNDERSISTEALPFFAILRFEPPPVDPTVDYLLLTAAREGHILEREAVKELYEIRGHDLRAAMMDLNFWCQMAVGDRKGGLEWFLQRWPPGSDVDDQGQLLRVASRHTYTTGMGIVSRDLFQPNQCVTGNETELVVMEAWRSWGVDIDEISESISPCVVSAPRVSNGDGAPPSIHTLDADADLESIADLFRNWATPPPIKEPIDATLPNPPPGLKADSLDGRQILYADPQTRYVDTPAEIATYISLKSCQSHRQIYDAYSMPGKDATSAPDSLEQPTIEAIKAYSARSMSYDRHTIRAKDLDERMIEALSEATLSGTEFPPAGPMVAATLAHRGISISTTDIAPYVRSIARFDQALEGQRLRLSNLLSGGGQRPPRLRMTRASRSALEGGRRETTRRERWFASDVNLELAMDSAGSDWAGLGGKVPEVPVDASTSSRDDDGSNESPQVAQSQE</sequence>
<evidence type="ECO:0000313" key="5">
    <source>
        <dbReference type="RefSeq" id="XP_033536816.1"/>
    </source>
</evidence>
<feature type="compositionally biased region" description="Basic and acidic residues" evidence="1">
    <location>
        <begin position="28"/>
        <end position="46"/>
    </location>
</feature>
<evidence type="ECO:0000313" key="3">
    <source>
        <dbReference type="EMBL" id="KAF1815185.1"/>
    </source>
</evidence>
<evidence type="ECO:0000256" key="1">
    <source>
        <dbReference type="SAM" id="MobiDB-lite"/>
    </source>
</evidence>
<evidence type="ECO:0000313" key="4">
    <source>
        <dbReference type="Proteomes" id="UP000504638"/>
    </source>
</evidence>
<feature type="region of interest" description="Disordered" evidence="1">
    <location>
        <begin position="23"/>
        <end position="214"/>
    </location>
</feature>
<keyword evidence="4" id="KW-1185">Reference proteome</keyword>
<dbReference type="EMBL" id="ML975152">
    <property type="protein sequence ID" value="KAF1815185.1"/>
    <property type="molecule type" value="Genomic_DNA"/>
</dbReference>
<feature type="compositionally biased region" description="Basic residues" evidence="1">
    <location>
        <begin position="531"/>
        <end position="541"/>
    </location>
</feature>
<organism evidence="3">
    <name type="scientific">Eremomyces bilateralis CBS 781.70</name>
    <dbReference type="NCBI Taxonomy" id="1392243"/>
    <lineage>
        <taxon>Eukaryota</taxon>
        <taxon>Fungi</taxon>
        <taxon>Dikarya</taxon>
        <taxon>Ascomycota</taxon>
        <taxon>Pezizomycotina</taxon>
        <taxon>Dothideomycetes</taxon>
        <taxon>Dothideomycetes incertae sedis</taxon>
        <taxon>Eremomycetales</taxon>
        <taxon>Eremomycetaceae</taxon>
        <taxon>Eremomyces</taxon>
    </lineage>
</organism>
<gene>
    <name evidence="3 5" type="ORF">P152DRAFT_512461</name>
</gene>
<feature type="compositionally biased region" description="Basic and acidic residues" evidence="1">
    <location>
        <begin position="152"/>
        <end position="161"/>
    </location>
</feature>
<dbReference type="InterPro" id="IPR003959">
    <property type="entry name" value="ATPase_AAA_core"/>
</dbReference>
<dbReference type="OrthoDB" id="9996895at2759"/>
<dbReference type="SMART" id="SM00382">
    <property type="entry name" value="AAA"/>
    <property type="match status" value="1"/>
</dbReference>
<name>A0A6G1GAT9_9PEZI</name>
<reference evidence="3 5" key="1">
    <citation type="submission" date="2020-01" db="EMBL/GenBank/DDBJ databases">
        <authorList>
            <consortium name="DOE Joint Genome Institute"/>
            <person name="Haridas S."/>
            <person name="Albert R."/>
            <person name="Binder M."/>
            <person name="Bloem J."/>
            <person name="Labutti K."/>
            <person name="Salamov A."/>
            <person name="Andreopoulos B."/>
            <person name="Baker S.E."/>
            <person name="Barry K."/>
            <person name="Bills G."/>
            <person name="Bluhm B.H."/>
            <person name="Cannon C."/>
            <person name="Castanera R."/>
            <person name="Culley D.E."/>
            <person name="Daum C."/>
            <person name="Ezra D."/>
            <person name="Gonzalez J.B."/>
            <person name="Henrissat B."/>
            <person name="Kuo A."/>
            <person name="Liang C."/>
            <person name="Lipzen A."/>
            <person name="Lutzoni F."/>
            <person name="Magnuson J."/>
            <person name="Mondo S."/>
            <person name="Nolan M."/>
            <person name="Ohm R."/>
            <person name="Pangilinan J."/>
            <person name="Park H.-J."/>
            <person name="Ramirez L."/>
            <person name="Alfaro M."/>
            <person name="Sun H."/>
            <person name="Tritt A."/>
            <person name="Yoshinaga Y."/>
            <person name="Zwiers L.-H."/>
            <person name="Turgeon B.G."/>
            <person name="Goodwin S.B."/>
            <person name="Spatafora J.W."/>
            <person name="Crous P.W."/>
            <person name="Grigoriev I.V."/>
        </authorList>
    </citation>
    <scope>NUCLEOTIDE SEQUENCE</scope>
    <source>
        <strain evidence="3 5">CBS 781.70</strain>
    </source>
</reference>
<dbReference type="GO" id="GO:0005524">
    <property type="term" value="F:ATP binding"/>
    <property type="evidence" value="ECO:0007669"/>
    <property type="project" value="InterPro"/>
</dbReference>
<dbReference type="SUPFAM" id="SSF52540">
    <property type="entry name" value="P-loop containing nucleoside triphosphate hydrolases"/>
    <property type="match status" value="1"/>
</dbReference>
<feature type="region of interest" description="Disordered" evidence="1">
    <location>
        <begin position="1187"/>
        <end position="1225"/>
    </location>
</feature>
<dbReference type="GeneID" id="54423317"/>
<dbReference type="GO" id="GO:0005634">
    <property type="term" value="C:nucleus"/>
    <property type="evidence" value="ECO:0007669"/>
    <property type="project" value="TreeGrafter"/>
</dbReference>
<dbReference type="InterPro" id="IPR003593">
    <property type="entry name" value="AAA+_ATPase"/>
</dbReference>
<dbReference type="PANTHER" id="PTHR23389:SF21">
    <property type="entry name" value="ATPASE FAMILY AAA DOMAIN-CONTAINING PROTEIN 5"/>
    <property type="match status" value="1"/>
</dbReference>
<feature type="compositionally biased region" description="Polar residues" evidence="1">
    <location>
        <begin position="658"/>
        <end position="669"/>
    </location>
</feature>
<dbReference type="GO" id="GO:0016887">
    <property type="term" value="F:ATP hydrolysis activity"/>
    <property type="evidence" value="ECO:0007669"/>
    <property type="project" value="InterPro"/>
</dbReference>
<feature type="compositionally biased region" description="Basic residues" evidence="1">
    <location>
        <begin position="196"/>
        <end position="214"/>
    </location>
</feature>
<protein>
    <submittedName>
        <fullName evidence="3 5">P-loop containing nucleoside triphosphate hydrolase protein</fullName>
    </submittedName>
</protein>
<dbReference type="Pfam" id="PF00004">
    <property type="entry name" value="AAA"/>
    <property type="match status" value="1"/>
</dbReference>
<evidence type="ECO:0000259" key="2">
    <source>
        <dbReference type="SMART" id="SM00382"/>
    </source>
</evidence>
<feature type="compositionally biased region" description="Polar residues" evidence="1">
    <location>
        <begin position="48"/>
        <end position="73"/>
    </location>
</feature>
<dbReference type="InterPro" id="IPR027417">
    <property type="entry name" value="P-loop_NTPase"/>
</dbReference>
<feature type="region of interest" description="Disordered" evidence="1">
    <location>
        <begin position="708"/>
        <end position="728"/>
    </location>
</feature>
<reference evidence="5" key="2">
    <citation type="submission" date="2020-04" db="EMBL/GenBank/DDBJ databases">
        <authorList>
            <consortium name="NCBI Genome Project"/>
        </authorList>
    </citation>
    <scope>NUCLEOTIDE SEQUENCE</scope>
    <source>
        <strain evidence="5">CBS 781.70</strain>
    </source>
</reference>
<feature type="domain" description="AAA+ ATPase" evidence="2">
    <location>
        <begin position="600"/>
        <end position="796"/>
    </location>
</feature>
<feature type="region of interest" description="Disordered" evidence="1">
    <location>
        <begin position="1138"/>
        <end position="1167"/>
    </location>
</feature>
<feature type="compositionally biased region" description="Polar residues" evidence="1">
    <location>
        <begin position="516"/>
        <end position="525"/>
    </location>
</feature>
<accession>A0A6G1GAT9</accession>
<feature type="region of interest" description="Disordered" evidence="1">
    <location>
        <begin position="655"/>
        <end position="679"/>
    </location>
</feature>
<feature type="region of interest" description="Disordered" evidence="1">
    <location>
        <begin position="301"/>
        <end position="329"/>
    </location>
</feature>
<proteinExistence type="predicted"/>
<keyword evidence="3 5" id="KW-0378">Hydrolase</keyword>
<dbReference type="PANTHER" id="PTHR23389">
    <property type="entry name" value="CHROMOSOME TRANSMISSION FIDELITY FACTOR 18"/>
    <property type="match status" value="1"/>
</dbReference>
<dbReference type="AlphaFoldDB" id="A0A6G1GAT9"/>
<dbReference type="Proteomes" id="UP000504638">
    <property type="component" value="Unplaced"/>
</dbReference>
<reference evidence="5" key="3">
    <citation type="submission" date="2025-04" db="UniProtKB">
        <authorList>
            <consortium name="RefSeq"/>
        </authorList>
    </citation>
    <scope>IDENTIFICATION</scope>
    <source>
        <strain evidence="5">CBS 781.70</strain>
    </source>
</reference>